<organism evidence="2 3">
    <name type="scientific">Georgenia satyanarayanai</name>
    <dbReference type="NCBI Taxonomy" id="860221"/>
    <lineage>
        <taxon>Bacteria</taxon>
        <taxon>Bacillati</taxon>
        <taxon>Actinomycetota</taxon>
        <taxon>Actinomycetes</taxon>
        <taxon>Micrococcales</taxon>
        <taxon>Bogoriellaceae</taxon>
        <taxon>Georgenia</taxon>
    </lineage>
</organism>
<evidence type="ECO:0000259" key="1">
    <source>
        <dbReference type="PROSITE" id="PS50995"/>
    </source>
</evidence>
<evidence type="ECO:0000313" key="2">
    <source>
        <dbReference type="EMBL" id="SSA39412.1"/>
    </source>
</evidence>
<keyword evidence="3" id="KW-1185">Reference proteome</keyword>
<dbReference type="Gene3D" id="1.10.10.10">
    <property type="entry name" value="Winged helix-like DNA-binding domain superfamily/Winged helix DNA-binding domain"/>
    <property type="match status" value="1"/>
</dbReference>
<dbReference type="InterPro" id="IPR036388">
    <property type="entry name" value="WH-like_DNA-bd_sf"/>
</dbReference>
<sequence length="151" mass="16533">MTADQHDALEGLIDALADLTRRHRNLTVRLSRESGLPASQVAVLAVLARLGECRIAELAEELLVDPSVVSRHVNPLEQDGSVERRQDPADARAALIRLTPRGEEKLAQVRRLRRRHLESALADWNEGDVAGLSEVLGTVARVLGATQEVAR</sequence>
<proteinExistence type="predicted"/>
<dbReference type="SMART" id="SM00347">
    <property type="entry name" value="HTH_MARR"/>
    <property type="match status" value="1"/>
</dbReference>
<dbReference type="InterPro" id="IPR000835">
    <property type="entry name" value="HTH_MarR-typ"/>
</dbReference>
<dbReference type="Proteomes" id="UP000250222">
    <property type="component" value="Unassembled WGS sequence"/>
</dbReference>
<dbReference type="AlphaFoldDB" id="A0A2Y9BWP2"/>
<dbReference type="PANTHER" id="PTHR33164">
    <property type="entry name" value="TRANSCRIPTIONAL REGULATOR, MARR FAMILY"/>
    <property type="match status" value="1"/>
</dbReference>
<dbReference type="RefSeq" id="WP_181424543.1">
    <property type="nucleotide sequence ID" value="NZ_QKLZ01000002.1"/>
</dbReference>
<dbReference type="Pfam" id="PF12802">
    <property type="entry name" value="MarR_2"/>
    <property type="match status" value="1"/>
</dbReference>
<dbReference type="InterPro" id="IPR039422">
    <property type="entry name" value="MarR/SlyA-like"/>
</dbReference>
<dbReference type="GO" id="GO:0003700">
    <property type="term" value="F:DNA-binding transcription factor activity"/>
    <property type="evidence" value="ECO:0007669"/>
    <property type="project" value="InterPro"/>
</dbReference>
<dbReference type="PANTHER" id="PTHR33164:SF57">
    <property type="entry name" value="MARR-FAMILY TRANSCRIPTIONAL REGULATOR"/>
    <property type="match status" value="1"/>
</dbReference>
<gene>
    <name evidence="2" type="ORF">SAMN05216184_102339</name>
</gene>
<feature type="domain" description="HTH marR-type" evidence="1">
    <location>
        <begin position="9"/>
        <end position="141"/>
    </location>
</feature>
<reference evidence="2 3" key="1">
    <citation type="submission" date="2016-10" db="EMBL/GenBank/DDBJ databases">
        <authorList>
            <person name="Cai Z."/>
        </authorList>
    </citation>
    <scope>NUCLEOTIDE SEQUENCE [LARGE SCALE GENOMIC DNA]</scope>
    <source>
        <strain evidence="2 3">CGMCC 1.10826</strain>
    </source>
</reference>
<dbReference type="EMBL" id="UETB01000002">
    <property type="protein sequence ID" value="SSA39412.1"/>
    <property type="molecule type" value="Genomic_DNA"/>
</dbReference>
<dbReference type="PROSITE" id="PS50995">
    <property type="entry name" value="HTH_MARR_2"/>
    <property type="match status" value="1"/>
</dbReference>
<dbReference type="SUPFAM" id="SSF46785">
    <property type="entry name" value="Winged helix' DNA-binding domain"/>
    <property type="match status" value="1"/>
</dbReference>
<accession>A0A2Y9BWP2</accession>
<evidence type="ECO:0000313" key="3">
    <source>
        <dbReference type="Proteomes" id="UP000250222"/>
    </source>
</evidence>
<protein>
    <submittedName>
        <fullName evidence="2">Transcriptional regulator, MarR family</fullName>
    </submittedName>
</protein>
<dbReference type="GO" id="GO:0006950">
    <property type="term" value="P:response to stress"/>
    <property type="evidence" value="ECO:0007669"/>
    <property type="project" value="TreeGrafter"/>
</dbReference>
<name>A0A2Y9BWP2_9MICO</name>
<dbReference type="InterPro" id="IPR036390">
    <property type="entry name" value="WH_DNA-bd_sf"/>
</dbReference>